<sequence>MHVLIFEGDRKLGEVLNGMISKWRFKSKYRHYNRVYLWDKYGTGHSDREILYALVGPGESLTKQSGSILFIKEDGKGKFLPLSEEDVDALTLYMEIHKTVEKLEQHLRYSQINYEEGLKELKSIHEKIYKVDSSMEGWISPVAVLSHLSSIIAKHFHANNVARGFQIIYSFLCETKNIKEATSELHQLANSDRYNEVMDPSDKEFVYHLSKYDCFMRRTGKCSLDLSPSEFQEYQIQDENNRSEASVHYCRNLLQSFQTIGIQNSVEIQHNTACDHYSFTDGQHRSCIAKKVQMNLPAKIAIQQSYCRICSSRRSGDTRIIDADDYIA</sequence>
<comment type="caution">
    <text evidence="1">The sequence shown here is derived from an EMBL/GenBank/DDBJ whole genome shotgun (WGS) entry which is preliminary data.</text>
</comment>
<evidence type="ECO:0000313" key="2">
    <source>
        <dbReference type="Proteomes" id="UP000730618"/>
    </source>
</evidence>
<protein>
    <submittedName>
        <fullName evidence="1">Uncharacterized protein</fullName>
    </submittedName>
</protein>
<accession>A0ABM8VNP2</accession>
<proteinExistence type="predicted"/>
<keyword evidence="2" id="KW-1185">Reference proteome</keyword>
<reference evidence="1 2" key="1">
    <citation type="submission" date="2021-06" db="EMBL/GenBank/DDBJ databases">
        <authorList>
            <person name="Criscuolo A."/>
        </authorList>
    </citation>
    <scope>NUCLEOTIDE SEQUENCE [LARGE SCALE GENOMIC DNA]</scope>
    <source>
        <strain evidence="2">CIP 111802</strain>
    </source>
</reference>
<name>A0ABM8VNP2_9BACL</name>
<dbReference type="Proteomes" id="UP000730618">
    <property type="component" value="Unassembled WGS sequence"/>
</dbReference>
<dbReference type="RefSeq" id="WP_218101263.1">
    <property type="nucleotide sequence ID" value="NZ_CAJVCE010000016.1"/>
</dbReference>
<dbReference type="EMBL" id="CAJVCE010000016">
    <property type="protein sequence ID" value="CAG7651637.1"/>
    <property type="molecule type" value="Genomic_DNA"/>
</dbReference>
<evidence type="ECO:0000313" key="1">
    <source>
        <dbReference type="EMBL" id="CAG7651637.1"/>
    </source>
</evidence>
<organism evidence="1 2">
    <name type="scientific">Paenibacillus allorhizosphaerae</name>
    <dbReference type="NCBI Taxonomy" id="2849866"/>
    <lineage>
        <taxon>Bacteria</taxon>
        <taxon>Bacillati</taxon>
        <taxon>Bacillota</taxon>
        <taxon>Bacilli</taxon>
        <taxon>Bacillales</taxon>
        <taxon>Paenibacillaceae</taxon>
        <taxon>Paenibacillus</taxon>
    </lineage>
</organism>
<gene>
    <name evidence="1" type="ORF">PAECIP111802_05014</name>
</gene>